<evidence type="ECO:0000259" key="1">
    <source>
        <dbReference type="Pfam" id="PF07603"/>
    </source>
</evidence>
<organism evidence="2">
    <name type="scientific">uncultured Sulfurovum sp</name>
    <dbReference type="NCBI Taxonomy" id="269237"/>
    <lineage>
        <taxon>Bacteria</taxon>
        <taxon>Pseudomonadati</taxon>
        <taxon>Campylobacterota</taxon>
        <taxon>Epsilonproteobacteria</taxon>
        <taxon>Campylobacterales</taxon>
        <taxon>Sulfurovaceae</taxon>
        <taxon>Sulfurovum</taxon>
        <taxon>environmental samples</taxon>
    </lineage>
</organism>
<dbReference type="AlphaFoldDB" id="A0A6S6TDA7"/>
<sequence>MKNLYLALTVSVSFLFGGSNVNTMVSEVADISNTAASCKVDKYFFEKDTKLMWQDQSYVDAEDGAYKRNHSVGKAGNWNHAVNYCRQLSYLGYSDWRLPTSDELTHVYGKDGELFTYGRGDDFWSSTPATDNRYYVVYPTDAQRYKRKMKQSNYVRCVRCVPEEDIHKDATLFSIFKEMSGEERR</sequence>
<proteinExistence type="predicted"/>
<dbReference type="EMBL" id="CACVAS010000058">
    <property type="protein sequence ID" value="CAA6813024.1"/>
    <property type="molecule type" value="Genomic_DNA"/>
</dbReference>
<dbReference type="InterPro" id="IPR011460">
    <property type="entry name" value="Lcl_C"/>
</dbReference>
<name>A0A6S6TDA7_9BACT</name>
<dbReference type="Pfam" id="PF07603">
    <property type="entry name" value="Lcl_C"/>
    <property type="match status" value="1"/>
</dbReference>
<evidence type="ECO:0000313" key="2">
    <source>
        <dbReference type="EMBL" id="CAA6813024.1"/>
    </source>
</evidence>
<protein>
    <recommendedName>
        <fullName evidence="1">Lcl C-terminal domain-containing protein</fullName>
    </recommendedName>
</protein>
<feature type="domain" description="Lcl C-terminal" evidence="1">
    <location>
        <begin position="47"/>
        <end position="159"/>
    </location>
</feature>
<reference evidence="2" key="1">
    <citation type="submission" date="2020-01" db="EMBL/GenBank/DDBJ databases">
        <authorList>
            <person name="Meier V. D."/>
            <person name="Meier V D."/>
        </authorList>
    </citation>
    <scope>NUCLEOTIDE SEQUENCE</scope>
    <source>
        <strain evidence="2">HLG_WM_MAG_01</strain>
    </source>
</reference>
<gene>
    <name evidence="2" type="ORF">HELGO_WM352</name>
</gene>
<accession>A0A6S6TDA7</accession>